<feature type="region of interest" description="Disordered" evidence="1">
    <location>
        <begin position="49"/>
        <end position="80"/>
    </location>
</feature>
<evidence type="ECO:0000313" key="2">
    <source>
        <dbReference type="EMBL" id="NEX60178.1"/>
    </source>
</evidence>
<organism evidence="2 3">
    <name type="scientific">Noviherbaspirillum galbum</name>
    <dbReference type="NCBI Taxonomy" id="2709383"/>
    <lineage>
        <taxon>Bacteria</taxon>
        <taxon>Pseudomonadati</taxon>
        <taxon>Pseudomonadota</taxon>
        <taxon>Betaproteobacteria</taxon>
        <taxon>Burkholderiales</taxon>
        <taxon>Oxalobacteraceae</taxon>
        <taxon>Noviherbaspirillum</taxon>
    </lineage>
</organism>
<gene>
    <name evidence="2" type="ORF">G3574_03720</name>
</gene>
<evidence type="ECO:0000256" key="1">
    <source>
        <dbReference type="SAM" id="MobiDB-lite"/>
    </source>
</evidence>
<feature type="compositionally biased region" description="Basic and acidic residues" evidence="1">
    <location>
        <begin position="55"/>
        <end position="68"/>
    </location>
</feature>
<proteinExistence type="predicted"/>
<evidence type="ECO:0000313" key="3">
    <source>
        <dbReference type="Proteomes" id="UP000482155"/>
    </source>
</evidence>
<dbReference type="AlphaFoldDB" id="A0A6B3SHM4"/>
<dbReference type="RefSeq" id="WP_163960677.1">
    <property type="nucleotide sequence ID" value="NZ_JAAIVB010000011.1"/>
</dbReference>
<protein>
    <submittedName>
        <fullName evidence="2">Uncharacterized protein</fullName>
    </submittedName>
</protein>
<sequence length="80" mass="9010">MTDLLRCGETSCFCLHMRIRNGDSVYSIEGKKFFPGRPVPDGGAIHALLGKQRHDKPVDRRAAKRQLDEQQELGTRPSNC</sequence>
<dbReference type="Proteomes" id="UP000482155">
    <property type="component" value="Unassembled WGS sequence"/>
</dbReference>
<comment type="caution">
    <text evidence="2">The sequence shown here is derived from an EMBL/GenBank/DDBJ whole genome shotgun (WGS) entry which is preliminary data.</text>
</comment>
<name>A0A6B3SHM4_9BURK</name>
<keyword evidence="3" id="KW-1185">Reference proteome</keyword>
<reference evidence="2 3" key="1">
    <citation type="submission" date="2020-02" db="EMBL/GenBank/DDBJ databases">
        <authorList>
            <person name="Kim M.K."/>
        </authorList>
    </citation>
    <scope>NUCLEOTIDE SEQUENCE [LARGE SCALE GENOMIC DNA]</scope>
    <source>
        <strain evidence="2 3">17J57-3</strain>
    </source>
</reference>
<accession>A0A6B3SHM4</accession>
<dbReference type="EMBL" id="JAAIVB010000011">
    <property type="protein sequence ID" value="NEX60178.1"/>
    <property type="molecule type" value="Genomic_DNA"/>
</dbReference>